<evidence type="ECO:0000256" key="8">
    <source>
        <dbReference type="ARBA" id="ARBA00023125"/>
    </source>
</evidence>
<reference evidence="14 15" key="1">
    <citation type="submission" date="2017-07" db="EMBL/GenBank/DDBJ databases">
        <title>Bifidobacterium novel species.</title>
        <authorList>
            <person name="Lugli G.A."/>
            <person name="Milani C."/>
            <person name="Duranti S."/>
            <person name="Mangifesta M."/>
        </authorList>
    </citation>
    <scope>NUCLEOTIDE SEQUENCE [LARGE SCALE GENOMIC DNA]</scope>
    <source>
        <strain evidence="14 15">45</strain>
    </source>
</reference>
<dbReference type="AlphaFoldDB" id="A0A2N5IQD0"/>
<dbReference type="InterPro" id="IPR000055">
    <property type="entry name" value="Restrct_endonuc_typeI_TRD"/>
</dbReference>
<evidence type="ECO:0000256" key="2">
    <source>
        <dbReference type="ARBA" id="ARBA00010923"/>
    </source>
</evidence>
<evidence type="ECO:0000259" key="12">
    <source>
        <dbReference type="PROSITE" id="PS51898"/>
    </source>
</evidence>
<dbReference type="Pfam" id="PF13495">
    <property type="entry name" value="Phage_int_SAM_4"/>
    <property type="match status" value="1"/>
</dbReference>
<feature type="domain" description="Tyr recombinase" evidence="12">
    <location>
        <begin position="396"/>
        <end position="569"/>
    </location>
</feature>
<keyword evidence="4" id="KW-0132">Cell division</keyword>
<comment type="similarity">
    <text evidence="2">Belongs to the type-I restriction system S methylase family.</text>
</comment>
<dbReference type="EMBL" id="NMWV01000025">
    <property type="protein sequence ID" value="PLS24165.1"/>
    <property type="molecule type" value="Genomic_DNA"/>
</dbReference>
<dbReference type="PANTHER" id="PTHR30349:SF77">
    <property type="entry name" value="TYROSINE RECOMBINASE XERC"/>
    <property type="match status" value="1"/>
</dbReference>
<dbReference type="InterPro" id="IPR002104">
    <property type="entry name" value="Integrase_catalytic"/>
</dbReference>
<gene>
    <name evidence="14" type="ORF">Tam1G_1741</name>
</gene>
<dbReference type="PROSITE" id="PS51900">
    <property type="entry name" value="CB"/>
    <property type="match status" value="1"/>
</dbReference>
<keyword evidence="9" id="KW-0233">DNA recombination</keyword>
<keyword evidence="10" id="KW-0131">Cell cycle</keyword>
<evidence type="ECO:0000256" key="3">
    <source>
        <dbReference type="ARBA" id="ARBA00022490"/>
    </source>
</evidence>
<dbReference type="Pfam" id="PF00589">
    <property type="entry name" value="Phage_integrase"/>
    <property type="match status" value="1"/>
</dbReference>
<evidence type="ECO:0000313" key="14">
    <source>
        <dbReference type="EMBL" id="PLS24165.1"/>
    </source>
</evidence>
<dbReference type="GO" id="GO:0006310">
    <property type="term" value="P:DNA recombination"/>
    <property type="evidence" value="ECO:0007669"/>
    <property type="project" value="UniProtKB-KW"/>
</dbReference>
<keyword evidence="7" id="KW-0229">DNA integration</keyword>
<protein>
    <submittedName>
        <fullName evidence="14">Integrase</fullName>
    </submittedName>
</protein>
<keyword evidence="3" id="KW-0963">Cytoplasm</keyword>
<dbReference type="InterPro" id="IPR004107">
    <property type="entry name" value="Integrase_SAM-like_N"/>
</dbReference>
<dbReference type="GO" id="GO:0007059">
    <property type="term" value="P:chromosome segregation"/>
    <property type="evidence" value="ECO:0007669"/>
    <property type="project" value="UniProtKB-KW"/>
</dbReference>
<comment type="subcellular location">
    <subcellularLocation>
        <location evidence="1">Cytoplasm</location>
    </subcellularLocation>
</comment>
<dbReference type="InterPro" id="IPR050090">
    <property type="entry name" value="Tyrosine_recombinase_XerCD"/>
</dbReference>
<dbReference type="InterPro" id="IPR010998">
    <property type="entry name" value="Integrase_recombinase_N"/>
</dbReference>
<evidence type="ECO:0000313" key="15">
    <source>
        <dbReference type="Proteomes" id="UP000234855"/>
    </source>
</evidence>
<dbReference type="SUPFAM" id="SSF116734">
    <property type="entry name" value="DNA methylase specificity domain"/>
    <property type="match status" value="1"/>
</dbReference>
<dbReference type="NCBIfam" id="NF040815">
    <property type="entry name" value="recomb_XerA_Arch"/>
    <property type="match status" value="1"/>
</dbReference>
<dbReference type="PANTHER" id="PTHR30349">
    <property type="entry name" value="PHAGE INTEGRASE-RELATED"/>
    <property type="match status" value="1"/>
</dbReference>
<keyword evidence="8 11" id="KW-0238">DNA-binding</keyword>
<evidence type="ECO:0000256" key="11">
    <source>
        <dbReference type="PROSITE-ProRule" id="PRU01248"/>
    </source>
</evidence>
<dbReference type="Proteomes" id="UP000234855">
    <property type="component" value="Unassembled WGS sequence"/>
</dbReference>
<dbReference type="PROSITE" id="PS51898">
    <property type="entry name" value="TYR_RECOMBINASE"/>
    <property type="match status" value="1"/>
</dbReference>
<evidence type="ECO:0000259" key="13">
    <source>
        <dbReference type="PROSITE" id="PS51900"/>
    </source>
</evidence>
<dbReference type="CDD" id="cd17273">
    <property type="entry name" value="RMtype1_S_EcoJA69PI-TRD1-CR1_like"/>
    <property type="match status" value="1"/>
</dbReference>
<dbReference type="GO" id="GO:0003677">
    <property type="term" value="F:DNA binding"/>
    <property type="evidence" value="ECO:0007669"/>
    <property type="project" value="UniProtKB-UniRule"/>
</dbReference>
<accession>A0A2N5IQD0</accession>
<dbReference type="GO" id="GO:0009307">
    <property type="term" value="P:DNA restriction-modification system"/>
    <property type="evidence" value="ECO:0007669"/>
    <property type="project" value="UniProtKB-KW"/>
</dbReference>
<dbReference type="GO" id="GO:0005737">
    <property type="term" value="C:cytoplasm"/>
    <property type="evidence" value="ECO:0007669"/>
    <property type="project" value="UniProtKB-SubCell"/>
</dbReference>
<dbReference type="Gene3D" id="1.10.150.130">
    <property type="match status" value="1"/>
</dbReference>
<dbReference type="Gene3D" id="3.90.220.20">
    <property type="entry name" value="DNA methylase specificity domains"/>
    <property type="match status" value="1"/>
</dbReference>
<dbReference type="InterPro" id="IPR044946">
    <property type="entry name" value="Restrct_endonuc_typeI_TRD_sf"/>
</dbReference>
<evidence type="ECO:0000256" key="5">
    <source>
        <dbReference type="ARBA" id="ARBA00022747"/>
    </source>
</evidence>
<evidence type="ECO:0000256" key="10">
    <source>
        <dbReference type="ARBA" id="ARBA00023306"/>
    </source>
</evidence>
<keyword evidence="6" id="KW-0159">Chromosome partition</keyword>
<dbReference type="GO" id="GO:0015074">
    <property type="term" value="P:DNA integration"/>
    <property type="evidence" value="ECO:0007669"/>
    <property type="project" value="UniProtKB-KW"/>
</dbReference>
<dbReference type="InterPro" id="IPR013762">
    <property type="entry name" value="Integrase-like_cat_sf"/>
</dbReference>
<evidence type="ECO:0000256" key="9">
    <source>
        <dbReference type="ARBA" id="ARBA00023172"/>
    </source>
</evidence>
<comment type="caution">
    <text evidence="14">The sequence shown here is derived from an EMBL/GenBank/DDBJ whole genome shotgun (WGS) entry which is preliminary data.</text>
</comment>
<proteinExistence type="inferred from homology"/>
<organism evidence="14 15">
    <name type="scientific">Bifidobacterium imperatoris</name>
    <dbReference type="NCBI Taxonomy" id="2020965"/>
    <lineage>
        <taxon>Bacteria</taxon>
        <taxon>Bacillati</taxon>
        <taxon>Actinomycetota</taxon>
        <taxon>Actinomycetes</taxon>
        <taxon>Bifidobacteriales</taxon>
        <taxon>Bifidobacteriaceae</taxon>
        <taxon>Bifidobacterium</taxon>
    </lineage>
</organism>
<dbReference type="SUPFAM" id="SSF56349">
    <property type="entry name" value="DNA breaking-rejoining enzymes"/>
    <property type="match status" value="1"/>
</dbReference>
<evidence type="ECO:0000256" key="7">
    <source>
        <dbReference type="ARBA" id="ARBA00022908"/>
    </source>
</evidence>
<sequence>MTEYRNVINSIDTYGCIEDLGTVVGGATPSKKREEFFTTSGISWVTPKDLSNTTNIFIEHGATDITDAGHQSCSTKLMPAGSVLFSSRAPVGYVAIAAKEVCTNQGFKSVVPSDNIGTAFVFCFLRDNAKEIEKAGSGTTFVEVSGRAMRHFAAPIPSAEQARSFSSYAGPLLDAIKNNENEIAALAQLRDALLLKLMSGEIDVSKIELPTTPEQIVQTNGRLSARRFVFSVARIMHAVFVHALSERSHMIGNNTIESILKAMQNTLDARQLKQLKSVLSVNLNTETIPDNDNEANELLNSFLTAKELEGCSERTLKYYDSTLTHYLKETFVPLPQVDTEQLRTYLAEYQTTHTVGKVTVDNIRRILSTFFSWLEDEDYIVKSPARKIRRVKAPIRVKETISDEDMERLRDGCETPRDLAMIDLLSSTGMRVGELVKLDRNSINLIERECIVQGKGNKERKAYFDARAKLHLEEYLQGRNDDNPALFVSLSGDHERIAICSVESRLRSLGRKLQLPRIHPHKFRRTMATNAINRGMPVEQVQKLLGHVKIDTTMQYALVSQSNVKASHRKYLG</sequence>
<dbReference type="InterPro" id="IPR011010">
    <property type="entry name" value="DNA_brk_join_enz"/>
</dbReference>
<evidence type="ECO:0000256" key="6">
    <source>
        <dbReference type="ARBA" id="ARBA00022829"/>
    </source>
</evidence>
<feature type="domain" description="Core-binding (CB)" evidence="13">
    <location>
        <begin position="293"/>
        <end position="375"/>
    </location>
</feature>
<evidence type="ECO:0000256" key="4">
    <source>
        <dbReference type="ARBA" id="ARBA00022618"/>
    </source>
</evidence>
<dbReference type="GO" id="GO:0051301">
    <property type="term" value="P:cell division"/>
    <property type="evidence" value="ECO:0007669"/>
    <property type="project" value="UniProtKB-KW"/>
</dbReference>
<dbReference type="Pfam" id="PF01420">
    <property type="entry name" value="Methylase_S"/>
    <property type="match status" value="1"/>
</dbReference>
<evidence type="ECO:0000256" key="1">
    <source>
        <dbReference type="ARBA" id="ARBA00004496"/>
    </source>
</evidence>
<dbReference type="Gene3D" id="1.10.443.10">
    <property type="entry name" value="Intergrase catalytic core"/>
    <property type="match status" value="1"/>
</dbReference>
<dbReference type="InterPro" id="IPR044068">
    <property type="entry name" value="CB"/>
</dbReference>
<name>A0A2N5IQD0_9BIFI</name>
<keyword evidence="5" id="KW-0680">Restriction system</keyword>